<keyword evidence="1" id="KW-0472">Membrane</keyword>
<proteinExistence type="predicted"/>
<dbReference type="RefSeq" id="WP_073121741.1">
    <property type="nucleotide sequence ID" value="NZ_FRAA01000002.1"/>
</dbReference>
<gene>
    <name evidence="2" type="ORF">SAMN04488028_102618</name>
</gene>
<dbReference type="Proteomes" id="UP000184474">
    <property type="component" value="Unassembled WGS sequence"/>
</dbReference>
<dbReference type="EMBL" id="FRAA01000002">
    <property type="protein sequence ID" value="SHK04986.1"/>
    <property type="molecule type" value="Genomic_DNA"/>
</dbReference>
<evidence type="ECO:0000313" key="3">
    <source>
        <dbReference type="Proteomes" id="UP000184474"/>
    </source>
</evidence>
<protein>
    <submittedName>
        <fullName evidence="2">Uncharacterized protein</fullName>
    </submittedName>
</protein>
<keyword evidence="1" id="KW-0812">Transmembrane</keyword>
<sequence>MDAKIELENLKSTWATVEAKLDRNWKLNLKVIREGNLEKVRDKMKNLLRVKVITFTFYLIGGLCFAGFGIQHAAQWYMALTGGVFTLWAVLVCFTSVKEIELIMKLDYTAPVIELQRQLVTLRTTIIRYFRVGVWVFPLYMGWVIMAFQVFFGVDIIAVADQTWLYSQLGFTIVFMFPLALWMHSKLIPENADKKWMQRLLQGNGSQVAGAQAFLGEIREFEEEEQ</sequence>
<keyword evidence="1" id="KW-1133">Transmembrane helix</keyword>
<dbReference type="AlphaFoldDB" id="A0A1M6PAL7"/>
<evidence type="ECO:0000313" key="2">
    <source>
        <dbReference type="EMBL" id="SHK04986.1"/>
    </source>
</evidence>
<feature type="transmembrane region" description="Helical" evidence="1">
    <location>
        <begin position="132"/>
        <end position="152"/>
    </location>
</feature>
<organism evidence="2 3">
    <name type="scientific">Reichenbachiella agariperforans</name>
    <dbReference type="NCBI Taxonomy" id="156994"/>
    <lineage>
        <taxon>Bacteria</taxon>
        <taxon>Pseudomonadati</taxon>
        <taxon>Bacteroidota</taxon>
        <taxon>Cytophagia</taxon>
        <taxon>Cytophagales</taxon>
        <taxon>Reichenbachiellaceae</taxon>
        <taxon>Reichenbachiella</taxon>
    </lineage>
</organism>
<evidence type="ECO:0000256" key="1">
    <source>
        <dbReference type="SAM" id="Phobius"/>
    </source>
</evidence>
<reference evidence="3" key="1">
    <citation type="submission" date="2016-11" db="EMBL/GenBank/DDBJ databases">
        <authorList>
            <person name="Varghese N."/>
            <person name="Submissions S."/>
        </authorList>
    </citation>
    <scope>NUCLEOTIDE SEQUENCE [LARGE SCALE GENOMIC DNA]</scope>
    <source>
        <strain evidence="3">DSM 26134</strain>
    </source>
</reference>
<feature type="transmembrane region" description="Helical" evidence="1">
    <location>
        <begin position="76"/>
        <end position="97"/>
    </location>
</feature>
<feature type="transmembrane region" description="Helical" evidence="1">
    <location>
        <begin position="48"/>
        <end position="70"/>
    </location>
</feature>
<name>A0A1M6PAL7_REIAG</name>
<feature type="transmembrane region" description="Helical" evidence="1">
    <location>
        <begin position="164"/>
        <end position="182"/>
    </location>
</feature>
<keyword evidence="3" id="KW-1185">Reference proteome</keyword>
<accession>A0A1M6PAL7</accession>
<dbReference type="STRING" id="156994.SAMN04488028_102618"/>